<sequence length="87" mass="9196">MGPGTQGMLDRSPPPLSLALADPNVRAIQANKKYRDPCKMATTMCSPTFCAITVPSSYATSRPQTQFANSRFSVGTINNTGGEGLTT</sequence>
<proteinExistence type="predicted"/>
<evidence type="ECO:0000313" key="1">
    <source>
        <dbReference type="EMBL" id="CAH2274283.1"/>
    </source>
</evidence>
<reference evidence="1" key="1">
    <citation type="submission" date="2022-03" db="EMBL/GenBank/DDBJ databases">
        <authorList>
            <person name="Alioto T."/>
            <person name="Alioto T."/>
            <person name="Gomez Garrido J."/>
        </authorList>
    </citation>
    <scope>NUCLEOTIDE SEQUENCE</scope>
</reference>
<gene>
    <name evidence="1" type="ORF">PECUL_23A022600</name>
</gene>
<dbReference type="EMBL" id="OW240914">
    <property type="protein sequence ID" value="CAH2274283.1"/>
    <property type="molecule type" value="Genomic_DNA"/>
</dbReference>
<name>A0AAD1VZ08_PELCU</name>
<organism evidence="1 2">
    <name type="scientific">Pelobates cultripes</name>
    <name type="common">Western spadefoot toad</name>
    <dbReference type="NCBI Taxonomy" id="61616"/>
    <lineage>
        <taxon>Eukaryota</taxon>
        <taxon>Metazoa</taxon>
        <taxon>Chordata</taxon>
        <taxon>Craniata</taxon>
        <taxon>Vertebrata</taxon>
        <taxon>Euteleostomi</taxon>
        <taxon>Amphibia</taxon>
        <taxon>Batrachia</taxon>
        <taxon>Anura</taxon>
        <taxon>Pelobatoidea</taxon>
        <taxon>Pelobatidae</taxon>
        <taxon>Pelobates</taxon>
    </lineage>
</organism>
<dbReference type="Proteomes" id="UP001295444">
    <property type="component" value="Chromosome 03"/>
</dbReference>
<protein>
    <submittedName>
        <fullName evidence="1">Uncharacterized protein</fullName>
    </submittedName>
</protein>
<accession>A0AAD1VZ08</accession>
<evidence type="ECO:0000313" key="2">
    <source>
        <dbReference type="Proteomes" id="UP001295444"/>
    </source>
</evidence>
<keyword evidence="2" id="KW-1185">Reference proteome</keyword>
<feature type="non-terminal residue" evidence="1">
    <location>
        <position position="87"/>
    </location>
</feature>
<dbReference type="AlphaFoldDB" id="A0AAD1VZ08"/>